<proteinExistence type="predicted"/>
<dbReference type="Pfam" id="PF10145">
    <property type="entry name" value="PhageMin_Tail"/>
    <property type="match status" value="1"/>
</dbReference>
<dbReference type="PANTHER" id="PTHR37813:SF1">
    <property type="entry name" value="FELS-2 PROPHAGE PROTEIN"/>
    <property type="match status" value="1"/>
</dbReference>
<protein>
    <submittedName>
        <fullName evidence="5">Phage tail tape measure protein</fullName>
    </submittedName>
</protein>
<evidence type="ECO:0000256" key="2">
    <source>
        <dbReference type="SAM" id="Coils"/>
    </source>
</evidence>
<evidence type="ECO:0000259" key="4">
    <source>
        <dbReference type="Pfam" id="PF10145"/>
    </source>
</evidence>
<reference evidence="5" key="2">
    <citation type="submission" date="2024-06" db="EMBL/GenBank/DDBJ databases">
        <authorList>
            <person name="Petrova K.O."/>
            <person name="Toshchakov S.V."/>
            <person name="Boltjanskaja Y.V."/>
            <person name="Kevbrin V."/>
        </authorList>
    </citation>
    <scope>NUCLEOTIDE SEQUENCE</scope>
    <source>
        <strain evidence="5">Z-910T</strain>
    </source>
</reference>
<dbReference type="EMBL" id="CP158367">
    <property type="protein sequence ID" value="XBX73581.1"/>
    <property type="molecule type" value="Genomic_DNA"/>
</dbReference>
<feature type="domain" description="Phage tail tape measure protein" evidence="4">
    <location>
        <begin position="201"/>
        <end position="406"/>
    </location>
</feature>
<dbReference type="AlphaFoldDB" id="A0AAU7VHQ0"/>
<keyword evidence="2" id="KW-0175">Coiled coil</keyword>
<feature type="compositionally biased region" description="Basic and acidic residues" evidence="3">
    <location>
        <begin position="72"/>
        <end position="90"/>
    </location>
</feature>
<accession>A0AAU7VHQ0</accession>
<reference evidence="5" key="1">
    <citation type="journal article" date="2013" name="Extremophiles">
        <title>Proteinivorax tanatarense gen. nov., sp. nov., an anaerobic, haloalkaliphilic, proteolytic bacterium isolated from a decaying algal bloom, and proposal of Proteinivoraceae fam. nov.</title>
        <authorList>
            <person name="Kevbrin V."/>
            <person name="Boltyanskaya Y."/>
            <person name="Zhilina T."/>
            <person name="Kolganova T."/>
            <person name="Lavrentjeva E."/>
            <person name="Kuznetsov B."/>
        </authorList>
    </citation>
    <scope>NUCLEOTIDE SEQUENCE</scope>
    <source>
        <strain evidence="5">Z-910T</strain>
    </source>
</reference>
<dbReference type="SUPFAM" id="SSF58113">
    <property type="entry name" value="Apolipoprotein A-I"/>
    <property type="match status" value="1"/>
</dbReference>
<feature type="region of interest" description="Disordered" evidence="3">
    <location>
        <begin position="72"/>
        <end position="91"/>
    </location>
</feature>
<evidence type="ECO:0000313" key="5">
    <source>
        <dbReference type="EMBL" id="XBX73581.1"/>
    </source>
</evidence>
<sequence length="1103" mass="119533">MSDIGNLKVRVGMDSTGFQNGVSNLNRELKRVKSEFKMASAEMGKHSNELDSLRLRSDSLTKQKEIQRQKVSALEEAHKTSVQTKGEHSRATQNLEIKLNKAKTQLSYMENDLNRVNQEITKQSSSWYQVGKALEPVGQKMQDVGKKMESVGKGLTKKVTLPLTGIATAAIKVGSDFEAAMSQVQATTGATGDELKELEDIAKEMGSTTKFSANQSAEALNYMALAGWDTKQMVAGLPGVLDLAAAASMNLGQASDIVTDTMSAFQMEAEDAAKASDIFAATQANANTNVHNLGEALKRAGAAANSAGMDLAQTNTILGIFADSGIKGSMAGTTFTAMLRDMKQNATDGQLVVEELGKEFDDLAKIGIYNADGSMRDLGSVMKELEDATEDMTDAQRDHALSALFGEQAMRGVNIMLGTGSERYKELEKSIKGSEGAASKMAETMQDNLQGELTKLKSALEGVGIQIFEVLVPHLNTLVGHLQSGVTWFSNLDEGTQETIIKLGALAAALGPILIIGGKIVSGAGAIIGAFSKISVAIAGKTAAAGAAAKATTGLVAGKGALAAAATVLTGPVGLAIAAVAGLTAGGIALARHLRQDSIPAMDLFGDEISETTQEAVGSFMELNEEATLALNQLSWSGQEVTKEMAEGITDNFSQMAKEIQEGLDEHHEESLAKMKNFVNSSSELSKEEQQEVLDNMEQGYEDRKQSIEDGEAKIKEILERASEEKRALTKAEQREIEAIQEEMVETGIQVLSESELESKAIMERMRAQAGEISALQAAEVVQNSLEQKEGAIKSAQDQHNEVIKEIIRQRDEAGVISNEQAERLIEDATRQKEEAIKRAEEMHEGVISEAKIQANEHVDQVNWQTGEVLSRWEVMKNSIAERSREIGESISNSWNNLKNRTSETWDDLKSNTSESWQNMRDTISENGGGIQGTIKTFTDRYRKDWENTLTTMDDLTGGRFSSMADKVSESFSNIGDSIQSGIDRLRSWNEQRVEDKEVTFTQRVQNITESIASKVTSPFQSNYQGTSFFKGGLTMVGELGPELVELPRGSKIYNDYHTEKILDNKGSINHTGTIKVVGVNNQNELSGTVDIIMDRLRQEARG</sequence>
<evidence type="ECO:0000256" key="3">
    <source>
        <dbReference type="SAM" id="MobiDB-lite"/>
    </source>
</evidence>
<name>A0AAU7VHQ0_9FIRM</name>
<dbReference type="NCBIfam" id="TIGR01760">
    <property type="entry name" value="tape_meas_TP901"/>
    <property type="match status" value="1"/>
</dbReference>
<dbReference type="SUPFAM" id="SSF57997">
    <property type="entry name" value="Tropomyosin"/>
    <property type="match status" value="1"/>
</dbReference>
<evidence type="ECO:0000256" key="1">
    <source>
        <dbReference type="ARBA" id="ARBA00022612"/>
    </source>
</evidence>
<feature type="coiled-coil region" evidence="2">
    <location>
        <begin position="779"/>
        <end position="846"/>
    </location>
</feature>
<gene>
    <name evidence="5" type="ORF">PRVXT_001571</name>
</gene>
<organism evidence="5">
    <name type="scientific">Proteinivorax tanatarense</name>
    <dbReference type="NCBI Taxonomy" id="1260629"/>
    <lineage>
        <taxon>Bacteria</taxon>
        <taxon>Bacillati</taxon>
        <taxon>Bacillota</taxon>
        <taxon>Clostridia</taxon>
        <taxon>Eubacteriales</taxon>
        <taxon>Proteinivoracaceae</taxon>
        <taxon>Proteinivorax</taxon>
    </lineage>
</organism>
<feature type="coiled-coil region" evidence="2">
    <location>
        <begin position="708"/>
        <end position="743"/>
    </location>
</feature>
<dbReference type="RefSeq" id="WP_350342343.1">
    <property type="nucleotide sequence ID" value="NZ_CP158367.1"/>
</dbReference>
<dbReference type="InterPro" id="IPR010090">
    <property type="entry name" value="Phage_tape_meas"/>
</dbReference>
<keyword evidence="1" id="KW-1188">Viral release from host cell</keyword>
<dbReference type="PANTHER" id="PTHR37813">
    <property type="entry name" value="FELS-2 PROPHAGE PROTEIN"/>
    <property type="match status" value="1"/>
</dbReference>
<dbReference type="Gene3D" id="1.20.5.1230">
    <property type="entry name" value="Apolipoprotein A-I"/>
    <property type="match status" value="1"/>
</dbReference>